<feature type="coiled-coil region" evidence="11">
    <location>
        <begin position="26"/>
        <end position="60"/>
    </location>
</feature>
<dbReference type="EMBL" id="KL596700">
    <property type="protein sequence ID" value="KER28406.1"/>
    <property type="molecule type" value="Genomic_DNA"/>
</dbReference>
<dbReference type="SUPFAM" id="SSF54427">
    <property type="entry name" value="NTF2-like"/>
    <property type="match status" value="1"/>
</dbReference>
<evidence type="ECO:0000256" key="5">
    <source>
        <dbReference type="ARBA" id="ARBA00022927"/>
    </source>
</evidence>
<keyword evidence="3 10" id="KW-0813">Transport</keyword>
<evidence type="ECO:0000313" key="14">
    <source>
        <dbReference type="Proteomes" id="UP000054324"/>
    </source>
</evidence>
<comment type="function">
    <text evidence="10">Essential component of the PAM complex, a complex required for the translocation of transit peptide-containing proteins from the inner membrane into the mitochondrial matrix in an ATP-dependent manner.</text>
</comment>
<name>A0A074ZMP8_OPIVI</name>
<dbReference type="PIRSF" id="PIRSF037871">
    <property type="entry name" value="TIM44"/>
    <property type="match status" value="1"/>
</dbReference>
<dbReference type="OrthoDB" id="10265990at2759"/>
<feature type="domain" description="Tim44-like" evidence="12">
    <location>
        <begin position="284"/>
        <end position="436"/>
    </location>
</feature>
<evidence type="ECO:0000256" key="4">
    <source>
        <dbReference type="ARBA" id="ARBA00022792"/>
    </source>
</evidence>
<accession>A0A074ZMP8</accession>
<dbReference type="GO" id="GO:0005743">
    <property type="term" value="C:mitochondrial inner membrane"/>
    <property type="evidence" value="ECO:0007669"/>
    <property type="project" value="UniProtKB-SubCell"/>
</dbReference>
<dbReference type="KEGG" id="ovi:T265_04784"/>
<dbReference type="PANTHER" id="PTHR10721">
    <property type="entry name" value="MITOCHONDRIAL IMPORT INNER MEMBRANE TRANSLOCASE SUBUNIT TIM44"/>
    <property type="match status" value="1"/>
</dbReference>
<reference evidence="13 14" key="1">
    <citation type="submission" date="2013-11" db="EMBL/GenBank/DDBJ databases">
        <title>Opisthorchis viverrini - life in the bile duct.</title>
        <authorList>
            <person name="Young N.D."/>
            <person name="Nagarajan N."/>
            <person name="Lin S.J."/>
            <person name="Korhonen P.K."/>
            <person name="Jex A.R."/>
            <person name="Hall R.S."/>
            <person name="Safavi-Hemami H."/>
            <person name="Kaewkong W."/>
            <person name="Bertrand D."/>
            <person name="Gao S."/>
            <person name="Seet Q."/>
            <person name="Wongkham S."/>
            <person name="Teh B.T."/>
            <person name="Wongkham C."/>
            <person name="Intapan P.M."/>
            <person name="Maleewong W."/>
            <person name="Yang X."/>
            <person name="Hu M."/>
            <person name="Wang Z."/>
            <person name="Hofmann A."/>
            <person name="Sternberg P.W."/>
            <person name="Tan P."/>
            <person name="Wang J."/>
            <person name="Gasser R.B."/>
        </authorList>
    </citation>
    <scope>NUCLEOTIDE SEQUENCE [LARGE SCALE GENOMIC DNA]</scope>
</reference>
<keyword evidence="14" id="KW-1185">Reference proteome</keyword>
<dbReference type="InterPro" id="IPR017303">
    <property type="entry name" value="Tim44"/>
</dbReference>
<evidence type="ECO:0000256" key="11">
    <source>
        <dbReference type="SAM" id="Coils"/>
    </source>
</evidence>
<dbReference type="PANTHER" id="PTHR10721:SF1">
    <property type="entry name" value="MITOCHONDRIAL IMPORT INNER MEMBRANE TRANSLOCASE SUBUNIT TIM44"/>
    <property type="match status" value="1"/>
</dbReference>
<dbReference type="InterPro" id="IPR039544">
    <property type="entry name" value="Tim44-like"/>
</dbReference>
<evidence type="ECO:0000256" key="8">
    <source>
        <dbReference type="ARBA" id="ARBA00023128"/>
    </source>
</evidence>
<evidence type="ECO:0000256" key="7">
    <source>
        <dbReference type="ARBA" id="ARBA00023010"/>
    </source>
</evidence>
<evidence type="ECO:0000256" key="3">
    <source>
        <dbReference type="ARBA" id="ARBA00022448"/>
    </source>
</evidence>
<dbReference type="InterPro" id="IPR032710">
    <property type="entry name" value="NTF2-like_dom_sf"/>
</dbReference>
<keyword evidence="7 10" id="KW-0811">Translocation</keyword>
<keyword evidence="9 10" id="KW-0472">Membrane</keyword>
<organism evidence="13 14">
    <name type="scientific">Opisthorchis viverrini</name>
    <name type="common">Southeast Asian liver fluke</name>
    <dbReference type="NCBI Taxonomy" id="6198"/>
    <lineage>
        <taxon>Eukaryota</taxon>
        <taxon>Metazoa</taxon>
        <taxon>Spiralia</taxon>
        <taxon>Lophotrochozoa</taxon>
        <taxon>Platyhelminthes</taxon>
        <taxon>Trematoda</taxon>
        <taxon>Digenea</taxon>
        <taxon>Opisthorchiida</taxon>
        <taxon>Opisthorchiata</taxon>
        <taxon>Opisthorchiidae</taxon>
        <taxon>Opisthorchis</taxon>
    </lineage>
</organism>
<protein>
    <recommendedName>
        <fullName evidence="10">Mitochondrial import inner membrane translocase subunit TIM44</fullName>
    </recommendedName>
</protein>
<dbReference type="Gene3D" id="3.10.450.240">
    <property type="match status" value="1"/>
</dbReference>
<keyword evidence="5 10" id="KW-0653">Protein transport</keyword>
<comment type="subcellular location">
    <subcellularLocation>
        <location evidence="1 10">Mitochondrion inner membrane</location>
    </subcellularLocation>
</comment>
<evidence type="ECO:0000256" key="6">
    <source>
        <dbReference type="ARBA" id="ARBA00022946"/>
    </source>
</evidence>
<comment type="similarity">
    <text evidence="2 10">Belongs to the Tim44 family.</text>
</comment>
<evidence type="ECO:0000256" key="2">
    <source>
        <dbReference type="ARBA" id="ARBA00009597"/>
    </source>
</evidence>
<dbReference type="Pfam" id="PF04280">
    <property type="entry name" value="Tim44"/>
    <property type="match status" value="1"/>
</dbReference>
<evidence type="ECO:0000256" key="10">
    <source>
        <dbReference type="PIRNR" id="PIRNR037871"/>
    </source>
</evidence>
<keyword evidence="4 10" id="KW-0999">Mitochondrion inner membrane</keyword>
<dbReference type="Proteomes" id="UP000054324">
    <property type="component" value="Unassembled WGS sequence"/>
</dbReference>
<dbReference type="SMART" id="SM00978">
    <property type="entry name" value="Tim44"/>
    <property type="match status" value="1"/>
</dbReference>
<dbReference type="CTD" id="20318966"/>
<dbReference type="GO" id="GO:0030150">
    <property type="term" value="P:protein import into mitochondrial matrix"/>
    <property type="evidence" value="ECO:0007669"/>
    <property type="project" value="InterPro"/>
</dbReference>
<evidence type="ECO:0000313" key="13">
    <source>
        <dbReference type="EMBL" id="KER28406.1"/>
    </source>
</evidence>
<evidence type="ECO:0000256" key="1">
    <source>
        <dbReference type="ARBA" id="ARBA00004273"/>
    </source>
</evidence>
<dbReference type="InterPro" id="IPR007379">
    <property type="entry name" value="Tim44-like_dom"/>
</dbReference>
<sequence>MLRSFFGVRLYSPIVNKHVRYSKGFLKSLIDKVKEESSRDAELKENIRKFREETAKLEQSKELQSVREFYRKIEKELPTDAVEKIRVRLNVLSDKLKEGGQQLAVNESLKKSLDNLSKAGEQMKDVTKSLGDSEFLKIALKSIEAVEKELESDRAKVYRPPTILKTRMELIGKTEERIIQPDSESSGVVLHKDSKWYGAWQDFKDNNQYVQKFFDLKAQYEESEHLLVRSMRFVTDRLSQLFGIRYLYGFNLAFLEWTCALFWIPQTLLQAQLDVKAHSLVFDSQLILRQSSHPQCRRCIFFVLLFQAIVRADLPILKDWCYEAVSCISYQYYHIFQPYNVLATPLKQIQELGLVSDSRVLDVSHVDIQMGKMMEQGPVLVISFQAQQINCIRDKNGAVHEGDPHKVLRVTHVWALCRDQTEFHPWAAWRLLDIAMMPTEQWL</sequence>
<keyword evidence="6" id="KW-0809">Transit peptide</keyword>
<dbReference type="AlphaFoldDB" id="A0A074ZMP8"/>
<dbReference type="GO" id="GO:0051087">
    <property type="term" value="F:protein-folding chaperone binding"/>
    <property type="evidence" value="ECO:0007669"/>
    <property type="project" value="InterPro"/>
</dbReference>
<evidence type="ECO:0000256" key="9">
    <source>
        <dbReference type="ARBA" id="ARBA00023136"/>
    </source>
</evidence>
<gene>
    <name evidence="13" type="ORF">T265_04784</name>
</gene>
<keyword evidence="11" id="KW-0175">Coiled coil</keyword>
<dbReference type="GeneID" id="20318966"/>
<keyword evidence="8 10" id="KW-0496">Mitochondrion</keyword>
<dbReference type="STRING" id="6198.A0A074ZMP8"/>
<dbReference type="RefSeq" id="XP_009167873.1">
    <property type="nucleotide sequence ID" value="XM_009169609.1"/>
</dbReference>
<proteinExistence type="inferred from homology"/>
<evidence type="ECO:0000259" key="12">
    <source>
        <dbReference type="SMART" id="SM00978"/>
    </source>
</evidence>